<dbReference type="EMBL" id="CP158165">
    <property type="protein sequence ID" value="XBV27715.1"/>
    <property type="molecule type" value="Genomic_DNA"/>
</dbReference>
<dbReference type="Pfam" id="PF13472">
    <property type="entry name" value="Lipase_GDSL_2"/>
    <property type="match status" value="1"/>
</dbReference>
<dbReference type="RefSeq" id="WP_350280498.1">
    <property type="nucleotide sequence ID" value="NZ_CP158165.1"/>
</dbReference>
<accession>A0AAU7TLL9</accession>
<dbReference type="AlphaFoldDB" id="A0AAU7TLL9"/>
<proteinExistence type="predicted"/>
<gene>
    <name evidence="2" type="ORF">ABN611_15095</name>
</gene>
<organism evidence="2">
    <name type="scientific">Kribbella sp. HUAS MG21</name>
    <dbReference type="NCBI Taxonomy" id="3160966"/>
    <lineage>
        <taxon>Bacteria</taxon>
        <taxon>Bacillati</taxon>
        <taxon>Actinomycetota</taxon>
        <taxon>Actinomycetes</taxon>
        <taxon>Propionibacteriales</taxon>
        <taxon>Kribbellaceae</taxon>
        <taxon>Kribbella</taxon>
    </lineage>
</organism>
<evidence type="ECO:0000313" key="2">
    <source>
        <dbReference type="EMBL" id="XBV27715.1"/>
    </source>
</evidence>
<sequence>MSGFRRFWESLVAIVVTFLILALLGSLFVALEPRSPAAGIPVGGSYAAPSQGPGRYGSGTLGPWQGLIHRISSEDEIRDVLAFDGVLLFGDSIAVQDSAALERLLADRTGDPIAFHDWSGQPAAAAVDALEEWSHRYGLPRRIVMAVGTNDIFDPPAFAAQVERALRIAGPDRTVYWVNVYASRTKQPAAVRDADLANSAWINRQLRDAASKHPNLRIVEWSEFLEAQPNRPAEYLRDGVHTNAAGGAARNKLIVDAIDGR</sequence>
<feature type="domain" description="SGNH hydrolase-type esterase" evidence="1">
    <location>
        <begin position="88"/>
        <end position="247"/>
    </location>
</feature>
<dbReference type="SUPFAM" id="SSF52266">
    <property type="entry name" value="SGNH hydrolase"/>
    <property type="match status" value="1"/>
</dbReference>
<protein>
    <submittedName>
        <fullName evidence="2">GDSL-type esterase/lipase family protein</fullName>
    </submittedName>
</protein>
<evidence type="ECO:0000259" key="1">
    <source>
        <dbReference type="Pfam" id="PF13472"/>
    </source>
</evidence>
<name>A0AAU7TLL9_9ACTN</name>
<dbReference type="InterPro" id="IPR013830">
    <property type="entry name" value="SGNH_hydro"/>
</dbReference>
<reference evidence="2" key="1">
    <citation type="submission" date="2024-06" db="EMBL/GenBank/DDBJ databases">
        <title>Kribbella sp. strain HUAS MG21 genome sequences.</title>
        <authorList>
            <person name="Mo P."/>
        </authorList>
    </citation>
    <scope>NUCLEOTIDE SEQUENCE</scope>
    <source>
        <strain evidence="2">HUAS MG21</strain>
    </source>
</reference>
<dbReference type="InterPro" id="IPR036514">
    <property type="entry name" value="SGNH_hydro_sf"/>
</dbReference>
<dbReference type="Gene3D" id="3.40.50.1110">
    <property type="entry name" value="SGNH hydrolase"/>
    <property type="match status" value="1"/>
</dbReference>